<keyword evidence="8" id="KW-1185">Reference proteome</keyword>
<dbReference type="InterPro" id="IPR001128">
    <property type="entry name" value="Cyt_P450"/>
</dbReference>
<keyword evidence="4 5" id="KW-0408">Iron</keyword>
<evidence type="ECO:0000256" key="1">
    <source>
        <dbReference type="ARBA" id="ARBA00001971"/>
    </source>
</evidence>
<dbReference type="InterPro" id="IPR017972">
    <property type="entry name" value="Cyt_P450_CS"/>
</dbReference>
<evidence type="ECO:0000256" key="3">
    <source>
        <dbReference type="ARBA" id="ARBA00023002"/>
    </source>
</evidence>
<proteinExistence type="inferred from homology"/>
<dbReference type="InterPro" id="IPR002401">
    <property type="entry name" value="Cyt_P450_E_grp-I"/>
</dbReference>
<keyword evidence="6" id="KW-0812">Transmembrane</keyword>
<evidence type="ECO:0000256" key="6">
    <source>
        <dbReference type="SAM" id="Phobius"/>
    </source>
</evidence>
<accession>A0ABR0JE31</accession>
<dbReference type="Proteomes" id="UP001345691">
    <property type="component" value="Unassembled WGS sequence"/>
</dbReference>
<dbReference type="SUPFAM" id="SSF48264">
    <property type="entry name" value="Cytochrome P450"/>
    <property type="match status" value="1"/>
</dbReference>
<dbReference type="PRINTS" id="PR00385">
    <property type="entry name" value="P450"/>
</dbReference>
<feature type="transmembrane region" description="Helical" evidence="6">
    <location>
        <begin position="6"/>
        <end position="34"/>
    </location>
</feature>
<dbReference type="EMBL" id="JAVRRF010000008">
    <property type="protein sequence ID" value="KAK5062203.1"/>
    <property type="molecule type" value="Genomic_DNA"/>
</dbReference>
<evidence type="ECO:0000313" key="7">
    <source>
        <dbReference type="EMBL" id="KAK5062203.1"/>
    </source>
</evidence>
<comment type="cofactor">
    <cofactor evidence="1">
        <name>heme</name>
        <dbReference type="ChEBI" id="CHEBI:30413"/>
    </cofactor>
</comment>
<dbReference type="InterPro" id="IPR036396">
    <property type="entry name" value="Cyt_P450_sf"/>
</dbReference>
<dbReference type="PANTHER" id="PTHR24305:SF164">
    <property type="entry name" value="P450, PUTATIVE (EUROFUNG)-RELATED"/>
    <property type="match status" value="1"/>
</dbReference>
<gene>
    <name evidence="7" type="ORF">LTR69_004561</name>
</gene>
<name>A0ABR0JE31_9EURO</name>
<keyword evidence="5" id="KW-0349">Heme</keyword>
<comment type="similarity">
    <text evidence="5">Belongs to the cytochrome P450 family.</text>
</comment>
<keyword evidence="6" id="KW-1133">Transmembrane helix</keyword>
<organism evidence="7 8">
    <name type="scientific">Exophiala sideris</name>
    <dbReference type="NCBI Taxonomy" id="1016849"/>
    <lineage>
        <taxon>Eukaryota</taxon>
        <taxon>Fungi</taxon>
        <taxon>Dikarya</taxon>
        <taxon>Ascomycota</taxon>
        <taxon>Pezizomycotina</taxon>
        <taxon>Eurotiomycetes</taxon>
        <taxon>Chaetothyriomycetidae</taxon>
        <taxon>Chaetothyriales</taxon>
        <taxon>Herpotrichiellaceae</taxon>
        <taxon>Exophiala</taxon>
    </lineage>
</organism>
<keyword evidence="3 5" id="KW-0560">Oxidoreductase</keyword>
<dbReference type="PRINTS" id="PR00463">
    <property type="entry name" value="EP450I"/>
</dbReference>
<dbReference type="Pfam" id="PF00067">
    <property type="entry name" value="p450"/>
    <property type="match status" value="1"/>
</dbReference>
<keyword evidence="5" id="KW-0503">Monooxygenase</keyword>
<evidence type="ECO:0000256" key="4">
    <source>
        <dbReference type="ARBA" id="ARBA00023004"/>
    </source>
</evidence>
<evidence type="ECO:0000256" key="5">
    <source>
        <dbReference type="RuleBase" id="RU000461"/>
    </source>
</evidence>
<dbReference type="CDD" id="cd11059">
    <property type="entry name" value="CYP_fungal"/>
    <property type="match status" value="1"/>
</dbReference>
<dbReference type="Gene3D" id="1.10.630.10">
    <property type="entry name" value="Cytochrome P450"/>
    <property type="match status" value="1"/>
</dbReference>
<comment type="caution">
    <text evidence="7">The sequence shown here is derived from an EMBL/GenBank/DDBJ whole genome shotgun (WGS) entry which is preliminary data.</text>
</comment>
<reference evidence="7 8" key="1">
    <citation type="submission" date="2023-08" db="EMBL/GenBank/DDBJ databases">
        <title>Black Yeasts Isolated from many extreme environments.</title>
        <authorList>
            <person name="Coleine C."/>
            <person name="Stajich J.E."/>
            <person name="Selbmann L."/>
        </authorList>
    </citation>
    <scope>NUCLEOTIDE SEQUENCE [LARGE SCALE GENOMIC DNA]</scope>
    <source>
        <strain evidence="7 8">CCFEE 6328</strain>
    </source>
</reference>
<dbReference type="InterPro" id="IPR050121">
    <property type="entry name" value="Cytochrome_P450_monoxygenase"/>
</dbReference>
<keyword evidence="2 5" id="KW-0479">Metal-binding</keyword>
<dbReference type="PROSITE" id="PS00086">
    <property type="entry name" value="CYTOCHROME_P450"/>
    <property type="match status" value="1"/>
</dbReference>
<sequence>MAVSTFIAGACPVILAVLFAVTYLAGVVVYRLFFAPLSKIPGPKFTAVTSLWLMYHEFNGDRTLQIDKLHTQYGPVVRVSPTEVSFNNYDGLREIYGIKSTFSKSSFYDLFVYYNERNTFTSLDKPNHSAKKRLVADRYTKSYVMQPSVADKVREHAAAFMKQVSTQRPVLDVYTWLHYYALDAITNHLYGIYGTQTLSNPEHRGIVYDLSGVKHRTRLYMLHYFGWYMWLTSQLKLAMRKLSGQSTQFHVRGNRLNDYGQDSVSSFHRDQTTKDTISTCAKLFSQIPNNEPAIAAECMDHLVAGVDTTGDAMCILMWRISTPEYKHVQDTLFAELSTIKDSFDPVTKTAPVAALDKLPYLDAVIHEAMRWRPPVPMTLFRIVPPSGALISGQVIPGGTTVGCQAYSLHRVEEVFPNPDLFDPTRWLTEDAAHLAAMRNHFWPFSSGGRMCLGHNLAMVEMKLIVAAVYMYYTTQATPGVTEESMRMDDQLTSGVPYALSCPLEFVAR</sequence>
<dbReference type="PANTHER" id="PTHR24305">
    <property type="entry name" value="CYTOCHROME P450"/>
    <property type="match status" value="1"/>
</dbReference>
<keyword evidence="6" id="KW-0472">Membrane</keyword>
<evidence type="ECO:0000256" key="2">
    <source>
        <dbReference type="ARBA" id="ARBA00022723"/>
    </source>
</evidence>
<protein>
    <submittedName>
        <fullName evidence="7">Uncharacterized protein</fullName>
    </submittedName>
</protein>
<evidence type="ECO:0000313" key="8">
    <source>
        <dbReference type="Proteomes" id="UP001345691"/>
    </source>
</evidence>